<dbReference type="GO" id="GO:0005509">
    <property type="term" value="F:calcium ion binding"/>
    <property type="evidence" value="ECO:0007669"/>
    <property type="project" value="InterPro"/>
</dbReference>
<dbReference type="SMART" id="SM00054">
    <property type="entry name" value="EFh"/>
    <property type="match status" value="3"/>
</dbReference>
<dbReference type="Pfam" id="PF00036">
    <property type="entry name" value="EF-hand_1"/>
    <property type="match status" value="1"/>
</dbReference>
<dbReference type="OrthoDB" id="343296at2759"/>
<dbReference type="SUPFAM" id="SSF48452">
    <property type="entry name" value="TPR-like"/>
    <property type="match status" value="1"/>
</dbReference>
<dbReference type="Proteomes" id="UP000824998">
    <property type="component" value="Unassembled WGS sequence"/>
</dbReference>
<keyword evidence="6" id="KW-1185">Reference proteome</keyword>
<accession>A0A9P8C7T1</accession>
<dbReference type="PANTHER" id="PTHR23048:SF0">
    <property type="entry name" value="CALMODULIN LIKE 3"/>
    <property type="match status" value="1"/>
</dbReference>
<dbReference type="CDD" id="cd00051">
    <property type="entry name" value="EFh"/>
    <property type="match status" value="1"/>
</dbReference>
<dbReference type="PROSITE" id="PS50222">
    <property type="entry name" value="EF_HAND_2"/>
    <property type="match status" value="3"/>
</dbReference>
<dbReference type="PANTHER" id="PTHR23048">
    <property type="entry name" value="MYOSIN LIGHT CHAIN 1, 3"/>
    <property type="match status" value="1"/>
</dbReference>
<dbReference type="PROSITE" id="PS00018">
    <property type="entry name" value="EF_HAND_1"/>
    <property type="match status" value="2"/>
</dbReference>
<sequence>MILTDQFPRNIYRHTIHMYDGDNRARTLVDKHDWMQTLAPEECLFIPCLIMTHQENVEDQRYCLAYYEKLEPHLSSELQVFRTIFQEHLEVVTKCGCFPHRDRYYGRQTTDIGRELMANPKLRYDRPLMVKSGQVKFGIEPVKLWKITQLAFDLMERIDALAKGAATLPDISVVKSLSPGELVECREIFSMFDIDGNGTFGAEEFKAILSRTGRPDNPARVKKAMAAVSRVEEATSLTFEQFACLLRVEVKTDWEYRMLRRFEFFDTDGTGEIDMMELKECIQGLDTLATEAEVEDMMKECDKDGNGTLSYEEWKAMVPVLVERRPSQAIASPTVFKKEIKWPSPTQYNLTKAHWR</sequence>
<comment type="caution">
    <text evidence="5">The sequence shown here is derived from an EMBL/GenBank/DDBJ whole genome shotgun (WGS) entry which is preliminary data.</text>
</comment>
<dbReference type="Pfam" id="PF13499">
    <property type="entry name" value="EF-hand_7"/>
    <property type="match status" value="1"/>
</dbReference>
<dbReference type="AlphaFoldDB" id="A0A9P8C7T1"/>
<dbReference type="Gene3D" id="1.25.40.10">
    <property type="entry name" value="Tetratricopeptide repeat domain"/>
    <property type="match status" value="1"/>
</dbReference>
<keyword evidence="3" id="KW-0106">Calcium</keyword>
<evidence type="ECO:0000259" key="4">
    <source>
        <dbReference type="PROSITE" id="PS50222"/>
    </source>
</evidence>
<name>A0A9P8C7T1_9HELO</name>
<feature type="domain" description="EF-hand" evidence="4">
    <location>
        <begin position="289"/>
        <end position="324"/>
    </location>
</feature>
<reference evidence="5" key="1">
    <citation type="journal article" date="2021" name="IMA Fungus">
        <title>Genomic characterization of three marine fungi, including Emericellopsis atlantica sp. nov. with signatures of a generalist lifestyle and marine biomass degradation.</title>
        <authorList>
            <person name="Hagestad O.C."/>
            <person name="Hou L."/>
            <person name="Andersen J.H."/>
            <person name="Hansen E.H."/>
            <person name="Altermark B."/>
            <person name="Li C."/>
            <person name="Kuhnert E."/>
            <person name="Cox R.J."/>
            <person name="Crous P.W."/>
            <person name="Spatafora J.W."/>
            <person name="Lail K."/>
            <person name="Amirebrahimi M."/>
            <person name="Lipzen A."/>
            <person name="Pangilinan J."/>
            <person name="Andreopoulos W."/>
            <person name="Hayes R.D."/>
            <person name="Ng V."/>
            <person name="Grigoriev I.V."/>
            <person name="Jackson S.A."/>
            <person name="Sutton T.D.S."/>
            <person name="Dobson A.D.W."/>
            <person name="Rama T."/>
        </authorList>
    </citation>
    <scope>NUCLEOTIDE SEQUENCE</scope>
    <source>
        <strain evidence="5">TRa018bII</strain>
    </source>
</reference>
<dbReference type="InterPro" id="IPR002048">
    <property type="entry name" value="EF_hand_dom"/>
</dbReference>
<keyword evidence="2" id="KW-0677">Repeat</keyword>
<dbReference type="SUPFAM" id="SSF47473">
    <property type="entry name" value="EF-hand"/>
    <property type="match status" value="1"/>
</dbReference>
<dbReference type="Pfam" id="PF06041">
    <property type="entry name" value="DUF924"/>
    <property type="match status" value="1"/>
</dbReference>
<dbReference type="GO" id="GO:0016460">
    <property type="term" value="C:myosin II complex"/>
    <property type="evidence" value="ECO:0007669"/>
    <property type="project" value="TreeGrafter"/>
</dbReference>
<evidence type="ECO:0000256" key="2">
    <source>
        <dbReference type="ARBA" id="ARBA00022737"/>
    </source>
</evidence>
<feature type="domain" description="EF-hand" evidence="4">
    <location>
        <begin position="180"/>
        <end position="215"/>
    </location>
</feature>
<protein>
    <recommendedName>
        <fullName evidence="1">Calmodulin</fullName>
    </recommendedName>
</protein>
<dbReference type="InterPro" id="IPR050230">
    <property type="entry name" value="CALM/Myosin/TropC-like"/>
</dbReference>
<dbReference type="InterPro" id="IPR011990">
    <property type="entry name" value="TPR-like_helical_dom_sf"/>
</dbReference>
<feature type="domain" description="EF-hand" evidence="4">
    <location>
        <begin position="262"/>
        <end position="288"/>
    </location>
</feature>
<dbReference type="InterPro" id="IPR018247">
    <property type="entry name" value="EF_Hand_1_Ca_BS"/>
</dbReference>
<evidence type="ECO:0000313" key="6">
    <source>
        <dbReference type="Proteomes" id="UP000824998"/>
    </source>
</evidence>
<dbReference type="Gene3D" id="1.10.238.10">
    <property type="entry name" value="EF-hand"/>
    <property type="match status" value="1"/>
</dbReference>
<evidence type="ECO:0000256" key="3">
    <source>
        <dbReference type="ARBA" id="ARBA00022837"/>
    </source>
</evidence>
<gene>
    <name evidence="5" type="ORF">BJ875DRAFT_455929</name>
</gene>
<dbReference type="InterPro" id="IPR010323">
    <property type="entry name" value="DUF924"/>
</dbReference>
<proteinExistence type="predicted"/>
<evidence type="ECO:0000256" key="1">
    <source>
        <dbReference type="ARBA" id="ARBA00020786"/>
    </source>
</evidence>
<dbReference type="EMBL" id="MU251403">
    <property type="protein sequence ID" value="KAG9236607.1"/>
    <property type="molecule type" value="Genomic_DNA"/>
</dbReference>
<dbReference type="FunFam" id="1.10.238.10:FF:000001">
    <property type="entry name" value="Calmodulin 1"/>
    <property type="match status" value="1"/>
</dbReference>
<dbReference type="InterPro" id="IPR011992">
    <property type="entry name" value="EF-hand-dom_pair"/>
</dbReference>
<organism evidence="5 6">
    <name type="scientific">Amylocarpus encephaloides</name>
    <dbReference type="NCBI Taxonomy" id="45428"/>
    <lineage>
        <taxon>Eukaryota</taxon>
        <taxon>Fungi</taxon>
        <taxon>Dikarya</taxon>
        <taxon>Ascomycota</taxon>
        <taxon>Pezizomycotina</taxon>
        <taxon>Leotiomycetes</taxon>
        <taxon>Helotiales</taxon>
        <taxon>Helotiales incertae sedis</taxon>
        <taxon>Amylocarpus</taxon>
    </lineage>
</organism>
<evidence type="ECO:0000313" key="5">
    <source>
        <dbReference type="EMBL" id="KAG9236607.1"/>
    </source>
</evidence>